<evidence type="ECO:0000313" key="2">
    <source>
        <dbReference type="Proteomes" id="UP001185254"/>
    </source>
</evidence>
<keyword evidence="2" id="KW-1185">Reference proteome</keyword>
<reference evidence="1 2" key="1">
    <citation type="submission" date="2023-07" db="EMBL/GenBank/DDBJ databases">
        <title>Sorghum-associated microbial communities from plants grown in Nebraska, USA.</title>
        <authorList>
            <person name="Schachtman D."/>
        </authorList>
    </citation>
    <scope>NUCLEOTIDE SEQUENCE [LARGE SCALE GENOMIC DNA]</scope>
    <source>
        <strain evidence="1 2">DS1039</strain>
    </source>
</reference>
<dbReference type="EMBL" id="JAVDQN010000003">
    <property type="protein sequence ID" value="MDR6377393.1"/>
    <property type="molecule type" value="Genomic_DNA"/>
</dbReference>
<sequence length="64" mass="7498">MFIDWTSRALELRLELRVELRVELRLERCNPGQICTHVAKRLSVAGFVRAHHAFFPTMAFLLKC</sequence>
<proteinExistence type="predicted"/>
<gene>
    <name evidence="1" type="ORF">J2776_004093</name>
</gene>
<accession>A0ABU1L2E6</accession>
<comment type="caution">
    <text evidence="1">The sequence shown here is derived from an EMBL/GenBank/DDBJ whole genome shotgun (WGS) entry which is preliminary data.</text>
</comment>
<name>A0ABU1L2E6_9BURK</name>
<evidence type="ECO:0000313" key="1">
    <source>
        <dbReference type="EMBL" id="MDR6377393.1"/>
    </source>
</evidence>
<dbReference type="Proteomes" id="UP001185254">
    <property type="component" value="Unassembled WGS sequence"/>
</dbReference>
<protein>
    <submittedName>
        <fullName evidence="1">Uncharacterized protein</fullName>
    </submittedName>
</protein>
<organism evidence="1 2">
    <name type="scientific">Paraburkholderia caledonica</name>
    <dbReference type="NCBI Taxonomy" id="134536"/>
    <lineage>
        <taxon>Bacteria</taxon>
        <taxon>Pseudomonadati</taxon>
        <taxon>Pseudomonadota</taxon>
        <taxon>Betaproteobacteria</taxon>
        <taxon>Burkholderiales</taxon>
        <taxon>Burkholderiaceae</taxon>
        <taxon>Paraburkholderia</taxon>
    </lineage>
</organism>